<dbReference type="PRINTS" id="PR00035">
    <property type="entry name" value="HTHGNTR"/>
</dbReference>
<dbReference type="InterPro" id="IPR000524">
    <property type="entry name" value="Tscrpt_reg_HTH_GntR"/>
</dbReference>
<keyword evidence="3" id="KW-0804">Transcription</keyword>
<evidence type="ECO:0000256" key="1">
    <source>
        <dbReference type="ARBA" id="ARBA00023015"/>
    </source>
</evidence>
<dbReference type="Gene3D" id="1.10.10.10">
    <property type="entry name" value="Winged helix-like DNA-binding domain superfamily/Winged helix DNA-binding domain"/>
    <property type="match status" value="1"/>
</dbReference>
<keyword evidence="1" id="KW-0805">Transcription regulation</keyword>
<sequence length="232" mass="25076">MLREAILAGDFADGGQFPTETVLCKQFDVSRFTVREALRRLEAEGLIQRKRGSGTTVQPAAARGGALHQPLSNVGEILQYARGSAVVYRPAGTSPLPSDIAEQIAPSTSGNWTMFSGIRQQDFGEKPLAATAAYFHESLGDAIENLDLNASSQTLFSQIEQLAGVSARTVTQDIQAIAADKDMAEKLDVPEGSPVLQILRCYIDAKGRVFEISVNHHPGDRFAYAMHIDVDS</sequence>
<comment type="caution">
    <text evidence="5">The sequence shown here is derived from an EMBL/GenBank/DDBJ whole genome shotgun (WGS) entry which is preliminary data.</text>
</comment>
<dbReference type="Gene3D" id="3.40.1410.10">
    <property type="entry name" value="Chorismate lyase-like"/>
    <property type="match status" value="1"/>
</dbReference>
<evidence type="ECO:0000256" key="3">
    <source>
        <dbReference type="ARBA" id="ARBA00023163"/>
    </source>
</evidence>
<dbReference type="SUPFAM" id="SSF64288">
    <property type="entry name" value="Chorismate lyase-like"/>
    <property type="match status" value="1"/>
</dbReference>
<dbReference type="CDD" id="cd07377">
    <property type="entry name" value="WHTH_GntR"/>
    <property type="match status" value="1"/>
</dbReference>
<dbReference type="GO" id="GO:0003677">
    <property type="term" value="F:DNA binding"/>
    <property type="evidence" value="ECO:0007669"/>
    <property type="project" value="UniProtKB-KW"/>
</dbReference>
<evidence type="ECO:0000313" key="5">
    <source>
        <dbReference type="EMBL" id="NVE95634.1"/>
    </source>
</evidence>
<dbReference type="EMBL" id="JABWTA010000001">
    <property type="protein sequence ID" value="NVE95634.1"/>
    <property type="molecule type" value="Genomic_DNA"/>
</dbReference>
<dbReference type="Proteomes" id="UP000546031">
    <property type="component" value="Unassembled WGS sequence"/>
</dbReference>
<keyword evidence="6" id="KW-1185">Reference proteome</keyword>
<evidence type="ECO:0000259" key="4">
    <source>
        <dbReference type="PROSITE" id="PS50949"/>
    </source>
</evidence>
<dbReference type="Pfam" id="PF07702">
    <property type="entry name" value="UTRA"/>
    <property type="match status" value="1"/>
</dbReference>
<dbReference type="PANTHER" id="PTHR44846">
    <property type="entry name" value="MANNOSYL-D-GLYCERATE TRANSPORT/METABOLISM SYSTEM REPRESSOR MNGR-RELATED"/>
    <property type="match status" value="1"/>
</dbReference>
<gene>
    <name evidence="5" type="ORF">HUO12_12065</name>
</gene>
<dbReference type="GO" id="GO:0003700">
    <property type="term" value="F:DNA-binding transcription factor activity"/>
    <property type="evidence" value="ECO:0007669"/>
    <property type="project" value="InterPro"/>
</dbReference>
<organism evidence="5 6">
    <name type="scientific">Altererythrobacter lutimaris</name>
    <dbReference type="NCBI Taxonomy" id="2743979"/>
    <lineage>
        <taxon>Bacteria</taxon>
        <taxon>Pseudomonadati</taxon>
        <taxon>Pseudomonadota</taxon>
        <taxon>Alphaproteobacteria</taxon>
        <taxon>Sphingomonadales</taxon>
        <taxon>Erythrobacteraceae</taxon>
        <taxon>Altererythrobacter</taxon>
    </lineage>
</organism>
<accession>A0A850H8L3</accession>
<keyword evidence="2" id="KW-0238">DNA-binding</keyword>
<dbReference type="InterPro" id="IPR028978">
    <property type="entry name" value="Chorismate_lyase_/UTRA_dom_sf"/>
</dbReference>
<dbReference type="PANTHER" id="PTHR44846:SF1">
    <property type="entry name" value="MANNOSYL-D-GLYCERATE TRANSPORT_METABOLISM SYSTEM REPRESSOR MNGR-RELATED"/>
    <property type="match status" value="1"/>
</dbReference>
<protein>
    <submittedName>
        <fullName evidence="5">GntR family transcriptional regulator</fullName>
    </submittedName>
</protein>
<dbReference type="PROSITE" id="PS50949">
    <property type="entry name" value="HTH_GNTR"/>
    <property type="match status" value="1"/>
</dbReference>
<name>A0A850H8L3_9SPHN</name>
<dbReference type="SMART" id="SM00866">
    <property type="entry name" value="UTRA"/>
    <property type="match status" value="1"/>
</dbReference>
<dbReference type="SMART" id="SM00345">
    <property type="entry name" value="HTH_GNTR"/>
    <property type="match status" value="1"/>
</dbReference>
<evidence type="ECO:0000313" key="6">
    <source>
        <dbReference type="Proteomes" id="UP000546031"/>
    </source>
</evidence>
<feature type="domain" description="HTH gntR-type" evidence="4">
    <location>
        <begin position="1"/>
        <end position="60"/>
    </location>
</feature>
<reference evidence="5 6" key="1">
    <citation type="submission" date="2020-06" db="EMBL/GenBank/DDBJ databases">
        <title>Altererythrobacter lutimaris sp. nov., a marine bacterium isolated from a tidal flat.</title>
        <authorList>
            <person name="Kim D."/>
            <person name="Yoo Y."/>
            <person name="Kim J.-J."/>
        </authorList>
    </citation>
    <scope>NUCLEOTIDE SEQUENCE [LARGE SCALE GENOMIC DNA]</scope>
    <source>
        <strain evidence="5 6">JGD-16</strain>
    </source>
</reference>
<dbReference type="Pfam" id="PF00392">
    <property type="entry name" value="GntR"/>
    <property type="match status" value="1"/>
</dbReference>
<dbReference type="InterPro" id="IPR036388">
    <property type="entry name" value="WH-like_DNA-bd_sf"/>
</dbReference>
<dbReference type="GO" id="GO:0045892">
    <property type="term" value="P:negative regulation of DNA-templated transcription"/>
    <property type="evidence" value="ECO:0007669"/>
    <property type="project" value="TreeGrafter"/>
</dbReference>
<evidence type="ECO:0000256" key="2">
    <source>
        <dbReference type="ARBA" id="ARBA00023125"/>
    </source>
</evidence>
<dbReference type="InterPro" id="IPR036390">
    <property type="entry name" value="WH_DNA-bd_sf"/>
</dbReference>
<dbReference type="SUPFAM" id="SSF46785">
    <property type="entry name" value="Winged helix' DNA-binding domain"/>
    <property type="match status" value="1"/>
</dbReference>
<dbReference type="InterPro" id="IPR050679">
    <property type="entry name" value="Bact_HTH_transcr_reg"/>
</dbReference>
<proteinExistence type="predicted"/>
<dbReference type="AlphaFoldDB" id="A0A850H8L3"/>
<dbReference type="InterPro" id="IPR011663">
    <property type="entry name" value="UTRA"/>
</dbReference>